<dbReference type="GO" id="GO:0140662">
    <property type="term" value="F:ATP-dependent protein folding chaperone"/>
    <property type="evidence" value="ECO:0007669"/>
    <property type="project" value="InterPro"/>
</dbReference>
<dbReference type="PANTHER" id="PTHR31061:SF25">
    <property type="entry name" value="HEPARAN-ALPHA-GLUCOSAMINIDE N-ACETYLTRANSFERASE-LIKE PROTEIN (DUF1624)"/>
    <property type="match status" value="1"/>
</dbReference>
<dbReference type="GO" id="GO:0005524">
    <property type="term" value="F:ATP binding"/>
    <property type="evidence" value="ECO:0007669"/>
    <property type="project" value="InterPro"/>
</dbReference>
<keyword evidence="2" id="KW-0143">Chaperone</keyword>
<evidence type="ECO:0000256" key="1">
    <source>
        <dbReference type="ARBA" id="ARBA00008239"/>
    </source>
</evidence>
<dbReference type="Gene3D" id="1.20.120.790">
    <property type="entry name" value="Heat shock protein 90, C-terminal domain"/>
    <property type="match status" value="1"/>
</dbReference>
<dbReference type="STRING" id="3818.A0A445B2Q5"/>
<dbReference type="EMBL" id="SDMP01000010">
    <property type="protein sequence ID" value="RYR32975.1"/>
    <property type="molecule type" value="Genomic_DNA"/>
</dbReference>
<proteinExistence type="inferred from homology"/>
<dbReference type="Proteomes" id="UP000289738">
    <property type="component" value="Chromosome A10"/>
</dbReference>
<dbReference type="GO" id="GO:0051082">
    <property type="term" value="F:unfolded protein binding"/>
    <property type="evidence" value="ECO:0007669"/>
    <property type="project" value="InterPro"/>
</dbReference>
<organism evidence="3 4">
    <name type="scientific">Arachis hypogaea</name>
    <name type="common">Peanut</name>
    <dbReference type="NCBI Taxonomy" id="3818"/>
    <lineage>
        <taxon>Eukaryota</taxon>
        <taxon>Viridiplantae</taxon>
        <taxon>Streptophyta</taxon>
        <taxon>Embryophyta</taxon>
        <taxon>Tracheophyta</taxon>
        <taxon>Spermatophyta</taxon>
        <taxon>Magnoliopsida</taxon>
        <taxon>eudicotyledons</taxon>
        <taxon>Gunneridae</taxon>
        <taxon>Pentapetalae</taxon>
        <taxon>rosids</taxon>
        <taxon>fabids</taxon>
        <taxon>Fabales</taxon>
        <taxon>Fabaceae</taxon>
        <taxon>Papilionoideae</taxon>
        <taxon>50 kb inversion clade</taxon>
        <taxon>dalbergioids sensu lato</taxon>
        <taxon>Dalbergieae</taxon>
        <taxon>Pterocarpus clade</taxon>
        <taxon>Arachis</taxon>
    </lineage>
</organism>
<sequence>MGVGAVLSFAVIFSTHASPRMLLHSFSSSCLGSTYVVTFEKPPSFLFFPCLASSSLQALTTLHAAVTPFLLLRVLNYILVVGEQEAETGQACTEKSPFEVPFRKNAPSWCYAPFESEGILRCAYSSSYINLVHWIIALHVDIWSLKLWSMPLKWIGMNAMFVYVMAAEGIKVAHNDGHHITLKKKLILKDAISGLSLLNRLLNCCLVTGEYGWTANMERIMKAQALRDNGMTGYISKKATGLKILFWFRDETMMWTIEVEESLFCCIGELDRRLRSPFDPISKLWR</sequence>
<dbReference type="Pfam" id="PF00183">
    <property type="entry name" value="HSP90"/>
    <property type="match status" value="1"/>
</dbReference>
<dbReference type="PANTHER" id="PTHR31061">
    <property type="entry name" value="LD22376P"/>
    <property type="match status" value="1"/>
</dbReference>
<dbReference type="InterPro" id="IPR001404">
    <property type="entry name" value="Hsp90_fam"/>
</dbReference>
<gene>
    <name evidence="3" type="ORF">Ahy_A10g047498</name>
</gene>
<dbReference type="InterPro" id="IPR037196">
    <property type="entry name" value="HSP90_C"/>
</dbReference>
<dbReference type="AlphaFoldDB" id="A0A445B2Q5"/>
<evidence type="ECO:0000313" key="3">
    <source>
        <dbReference type="EMBL" id="RYR32975.1"/>
    </source>
</evidence>
<name>A0A445B2Q5_ARAHY</name>
<comment type="similarity">
    <text evidence="1">Belongs to the heat shock protein 90 family.</text>
</comment>
<accession>A0A445B2Q5</accession>
<reference evidence="3 4" key="1">
    <citation type="submission" date="2019-01" db="EMBL/GenBank/DDBJ databases">
        <title>Sequencing of cultivated peanut Arachis hypogaea provides insights into genome evolution and oil improvement.</title>
        <authorList>
            <person name="Chen X."/>
        </authorList>
    </citation>
    <scope>NUCLEOTIDE SEQUENCE [LARGE SCALE GENOMIC DNA]</scope>
    <source>
        <strain evidence="4">cv. Fuhuasheng</strain>
        <tissue evidence="3">Leaves</tissue>
    </source>
</reference>
<evidence type="ECO:0000313" key="4">
    <source>
        <dbReference type="Proteomes" id="UP000289738"/>
    </source>
</evidence>
<keyword evidence="4" id="KW-1185">Reference proteome</keyword>
<dbReference type="GO" id="GO:0016887">
    <property type="term" value="F:ATP hydrolysis activity"/>
    <property type="evidence" value="ECO:0007669"/>
    <property type="project" value="InterPro"/>
</dbReference>
<dbReference type="SUPFAM" id="SSF110942">
    <property type="entry name" value="HSP90 C-terminal domain"/>
    <property type="match status" value="1"/>
</dbReference>
<comment type="caution">
    <text evidence="3">The sequence shown here is derived from an EMBL/GenBank/DDBJ whole genome shotgun (WGS) entry which is preliminary data.</text>
</comment>
<protein>
    <submittedName>
        <fullName evidence="3">Uncharacterized protein</fullName>
    </submittedName>
</protein>
<evidence type="ECO:0000256" key="2">
    <source>
        <dbReference type="ARBA" id="ARBA00023186"/>
    </source>
</evidence>